<accession>A2XEX8</accession>
<dbReference type="HOGENOM" id="CLU_121158_0_0_1"/>
<dbReference type="Proteomes" id="UP000007015">
    <property type="component" value="Chromosome 3"/>
</dbReference>
<name>A2XEX8_ORYSI</name>
<gene>
    <name evidence="2" type="ORF">OsI_10894</name>
</gene>
<evidence type="ECO:0000256" key="1">
    <source>
        <dbReference type="SAM" id="MobiDB-lite"/>
    </source>
</evidence>
<feature type="region of interest" description="Disordered" evidence="1">
    <location>
        <begin position="74"/>
        <end position="104"/>
    </location>
</feature>
<dbReference type="AlphaFoldDB" id="A2XEX8"/>
<keyword evidence="3" id="KW-1185">Reference proteome</keyword>
<dbReference type="Gramene" id="BGIOSGA011039-TA">
    <property type="protein sequence ID" value="BGIOSGA011039-PA"/>
    <property type="gene ID" value="BGIOSGA011039"/>
</dbReference>
<proteinExistence type="predicted"/>
<protein>
    <submittedName>
        <fullName evidence="2">Uncharacterized protein</fullName>
    </submittedName>
</protein>
<reference evidence="2 3" key="1">
    <citation type="journal article" date="2005" name="PLoS Biol.">
        <title>The genomes of Oryza sativa: a history of duplications.</title>
        <authorList>
            <person name="Yu J."/>
            <person name="Wang J."/>
            <person name="Lin W."/>
            <person name="Li S."/>
            <person name="Li H."/>
            <person name="Zhou J."/>
            <person name="Ni P."/>
            <person name="Dong W."/>
            <person name="Hu S."/>
            <person name="Zeng C."/>
            <person name="Zhang J."/>
            <person name="Zhang Y."/>
            <person name="Li R."/>
            <person name="Xu Z."/>
            <person name="Li S."/>
            <person name="Li X."/>
            <person name="Zheng H."/>
            <person name="Cong L."/>
            <person name="Lin L."/>
            <person name="Yin J."/>
            <person name="Geng J."/>
            <person name="Li G."/>
            <person name="Shi J."/>
            <person name="Liu J."/>
            <person name="Lv H."/>
            <person name="Li J."/>
            <person name="Wang J."/>
            <person name="Deng Y."/>
            <person name="Ran L."/>
            <person name="Shi X."/>
            <person name="Wang X."/>
            <person name="Wu Q."/>
            <person name="Li C."/>
            <person name="Ren X."/>
            <person name="Wang J."/>
            <person name="Wang X."/>
            <person name="Li D."/>
            <person name="Liu D."/>
            <person name="Zhang X."/>
            <person name="Ji Z."/>
            <person name="Zhao W."/>
            <person name="Sun Y."/>
            <person name="Zhang Z."/>
            <person name="Bao J."/>
            <person name="Han Y."/>
            <person name="Dong L."/>
            <person name="Ji J."/>
            <person name="Chen P."/>
            <person name="Wu S."/>
            <person name="Liu J."/>
            <person name="Xiao Y."/>
            <person name="Bu D."/>
            <person name="Tan J."/>
            <person name="Yang L."/>
            <person name="Ye C."/>
            <person name="Zhang J."/>
            <person name="Xu J."/>
            <person name="Zhou Y."/>
            <person name="Yu Y."/>
            <person name="Zhang B."/>
            <person name="Zhuang S."/>
            <person name="Wei H."/>
            <person name="Liu B."/>
            <person name="Lei M."/>
            <person name="Yu H."/>
            <person name="Li Y."/>
            <person name="Xu H."/>
            <person name="Wei S."/>
            <person name="He X."/>
            <person name="Fang L."/>
            <person name="Zhang Z."/>
            <person name="Zhang Y."/>
            <person name="Huang X."/>
            <person name="Su Z."/>
            <person name="Tong W."/>
            <person name="Li J."/>
            <person name="Tong Z."/>
            <person name="Li S."/>
            <person name="Ye J."/>
            <person name="Wang L."/>
            <person name="Fang L."/>
            <person name="Lei T."/>
            <person name="Chen C."/>
            <person name="Chen H."/>
            <person name="Xu Z."/>
            <person name="Li H."/>
            <person name="Huang H."/>
            <person name="Zhang F."/>
            <person name="Xu H."/>
            <person name="Li N."/>
            <person name="Zhao C."/>
            <person name="Li S."/>
            <person name="Dong L."/>
            <person name="Huang Y."/>
            <person name="Li L."/>
            <person name="Xi Y."/>
            <person name="Qi Q."/>
            <person name="Li W."/>
            <person name="Zhang B."/>
            <person name="Hu W."/>
            <person name="Zhang Y."/>
            <person name="Tian X."/>
            <person name="Jiao Y."/>
            <person name="Liang X."/>
            <person name="Jin J."/>
            <person name="Gao L."/>
            <person name="Zheng W."/>
            <person name="Hao B."/>
            <person name="Liu S."/>
            <person name="Wang W."/>
            <person name="Yuan L."/>
            <person name="Cao M."/>
            <person name="McDermott J."/>
            <person name="Samudrala R."/>
            <person name="Wang J."/>
            <person name="Wong G.K."/>
            <person name="Yang H."/>
        </authorList>
    </citation>
    <scope>NUCLEOTIDE SEQUENCE [LARGE SCALE GENOMIC DNA]</scope>
    <source>
        <strain evidence="3">cv. 93-11</strain>
    </source>
</reference>
<feature type="compositionally biased region" description="Low complexity" evidence="1">
    <location>
        <begin position="74"/>
        <end position="90"/>
    </location>
</feature>
<sequence length="171" mass="18458">MTATMHWYPRCPDLRQAQGLIAHTDSGLCSRASCQGCSYSSEDQTGEWQCRRSFWATSSSTSATCLPHAYSPTAASTASTTAPSSTATTTGYRSDTSSARPPDVKVVPLPDAVSPGRSAAYRAIMWPEYKAIRQKAFTTGGSTIKMVSTAAATDDRTQRCNRRRPGCQIYP</sequence>
<dbReference type="EMBL" id="CM000128">
    <property type="protein sequence ID" value="EAY89388.1"/>
    <property type="molecule type" value="Genomic_DNA"/>
</dbReference>
<dbReference type="STRING" id="39946.A2XEX8"/>
<evidence type="ECO:0000313" key="3">
    <source>
        <dbReference type="Proteomes" id="UP000007015"/>
    </source>
</evidence>
<organism evidence="2 3">
    <name type="scientific">Oryza sativa subsp. indica</name>
    <name type="common">Rice</name>
    <dbReference type="NCBI Taxonomy" id="39946"/>
    <lineage>
        <taxon>Eukaryota</taxon>
        <taxon>Viridiplantae</taxon>
        <taxon>Streptophyta</taxon>
        <taxon>Embryophyta</taxon>
        <taxon>Tracheophyta</taxon>
        <taxon>Spermatophyta</taxon>
        <taxon>Magnoliopsida</taxon>
        <taxon>Liliopsida</taxon>
        <taxon>Poales</taxon>
        <taxon>Poaceae</taxon>
        <taxon>BOP clade</taxon>
        <taxon>Oryzoideae</taxon>
        <taxon>Oryzeae</taxon>
        <taxon>Oryzinae</taxon>
        <taxon>Oryza</taxon>
        <taxon>Oryza sativa</taxon>
    </lineage>
</organism>
<evidence type="ECO:0000313" key="2">
    <source>
        <dbReference type="EMBL" id="EAY89388.1"/>
    </source>
</evidence>